<dbReference type="PANTHER" id="PTHR15245:SF20">
    <property type="entry name" value="SYMPLEKIN"/>
    <property type="match status" value="1"/>
</dbReference>
<dbReference type="Proteomes" id="UP000270296">
    <property type="component" value="Unassembled WGS sequence"/>
</dbReference>
<dbReference type="InterPro" id="IPR016024">
    <property type="entry name" value="ARM-type_fold"/>
</dbReference>
<feature type="transmembrane region" description="Helical" evidence="5">
    <location>
        <begin position="963"/>
        <end position="983"/>
    </location>
</feature>
<keyword evidence="9" id="KW-1185">Reference proteome</keyword>
<keyword evidence="5" id="KW-0472">Membrane</keyword>
<dbReference type="GO" id="GO:0005847">
    <property type="term" value="C:mRNA cleavage and polyadenylation specificity factor complex"/>
    <property type="evidence" value="ECO:0007669"/>
    <property type="project" value="TreeGrafter"/>
</dbReference>
<feature type="domain" description="Symplekin C-terminal" evidence="7">
    <location>
        <begin position="854"/>
        <end position="996"/>
    </location>
</feature>
<dbReference type="EMBL" id="UZAM01009653">
    <property type="protein sequence ID" value="VDP09748.1"/>
    <property type="molecule type" value="Genomic_DNA"/>
</dbReference>
<keyword evidence="5" id="KW-1133">Transmembrane helix</keyword>
<evidence type="ECO:0000259" key="6">
    <source>
        <dbReference type="Pfam" id="PF11935"/>
    </source>
</evidence>
<feature type="compositionally biased region" description="Polar residues" evidence="4">
    <location>
        <begin position="481"/>
        <end position="493"/>
    </location>
</feature>
<gene>
    <name evidence="8" type="ORF">SBAD_LOCUS6322</name>
</gene>
<dbReference type="AlphaFoldDB" id="A0A183IRS5"/>
<dbReference type="GO" id="GO:0006397">
    <property type="term" value="P:mRNA processing"/>
    <property type="evidence" value="ECO:0007669"/>
    <property type="project" value="UniProtKB-KW"/>
</dbReference>
<evidence type="ECO:0000313" key="8">
    <source>
        <dbReference type="EMBL" id="VDP09748.1"/>
    </source>
</evidence>
<dbReference type="SUPFAM" id="SSF48371">
    <property type="entry name" value="ARM repeat"/>
    <property type="match status" value="1"/>
</dbReference>
<dbReference type="Gene3D" id="1.25.10.10">
    <property type="entry name" value="Leucine-rich Repeat Variant"/>
    <property type="match status" value="1"/>
</dbReference>
<dbReference type="WBParaSite" id="SBAD_0000656601-mRNA-1">
    <property type="protein sequence ID" value="SBAD_0000656601-mRNA-1"/>
    <property type="gene ID" value="SBAD_0000656601"/>
</dbReference>
<dbReference type="Pfam" id="PF11935">
    <property type="entry name" value="SYMPK_PTA1_N"/>
    <property type="match status" value="1"/>
</dbReference>
<feature type="compositionally biased region" description="Acidic residues" evidence="4">
    <location>
        <begin position="355"/>
        <end position="365"/>
    </location>
</feature>
<dbReference type="PANTHER" id="PTHR15245">
    <property type="entry name" value="SYMPLEKIN-RELATED"/>
    <property type="match status" value="1"/>
</dbReference>
<keyword evidence="2" id="KW-0507">mRNA processing</keyword>
<protein>
    <submittedName>
        <fullName evidence="10">DUF3453 domain-containing protein</fullName>
    </submittedName>
</protein>
<evidence type="ECO:0000313" key="10">
    <source>
        <dbReference type="WBParaSite" id="SBAD_0000656601-mRNA-1"/>
    </source>
</evidence>
<evidence type="ECO:0000256" key="4">
    <source>
        <dbReference type="SAM" id="MobiDB-lite"/>
    </source>
</evidence>
<evidence type="ECO:0000256" key="3">
    <source>
        <dbReference type="ARBA" id="ARBA00023242"/>
    </source>
</evidence>
<dbReference type="InterPro" id="IPR021850">
    <property type="entry name" value="Symplekin/Pta1"/>
</dbReference>
<dbReference type="InterPro" id="IPR032460">
    <property type="entry name" value="Symplekin/Pta1_N"/>
</dbReference>
<name>A0A183IRS5_9BILA</name>
<keyword evidence="3" id="KW-0539">Nucleus</keyword>
<sequence>MAQVEAEKDEAPSVYNQVVNLINEANVVKDQARRLHDLRKVQELIIYKDSNLLDNFLDEMLGFQHDSSPEIRTFIVSFIEAACAKDADVLSKIAVNLAFLMSDQNSKVRKRVMSAMANLYPLALKWVSKTRLVSPTVESSWETFVQLKNQLVALIDSDNDGIQNRALNFLEAVIIAQSCKPATMAEFKPEEMCLNLVPRDHRFISYRRLEAEAKTLFLKLLQLLSSQVSSMNLTSTMQSLTRVAKRRPEFIEKVVLAFETIHVNLPPNLARSQVCCVRKLLKSQLLGLLKHHASSEYQVQITTLLTDLGATQVQVLKALPSDSDLRKRMLKTDDEDRDAVSSSESPLKRTKTEERDDEEDDEDSEESRRNSAINITTEFLYHRLTPENVTDLVLVTMVVLPDTMPPLFQSSYTPIAAAGTEGQIRHLAHLMATQFANRDLLPGLEQISVERIRPSAEDRLETPRTNLVPPTVPSFPLPDTRQPTSMVPPVTQTGKTSKRLHQFGLAHITKMKTASELYDMTVKAFERIMNAEKRVLSGGASVPHMKILVSMACHFNIPRLQEMLEEFILSDQKQRAELAILWIYHEYSSYQGFNQSLLQDPEKGFEKYDSCLTRLLSALLSRGEHRESLFHRIFLEAPQITPNAINIVKQACTDPVHGSFGLTTLREMILTRLRQRKELLFALIDFTCYEKTDLRHQSLEITKELLHNPVLRESVLQYVTMFLRYLLLPSPPDSIFGAERGRPENPGKWDEQSIKACLYLYLFLLPEEPKLIHQLANVYNEATGEIKLVILRQIEAPIKVVGMHSPELLTFVERCPKGAETLVTRLVHVLTERNPPTSELVKRVRDLYHERVPDVRFLIPVLTGLSRKEILVALPKLIRLNPNVLREVINRLLHGKSLETGHQPMSPSELLIAFHQIDTSNTDDMKCVITATNMLLSDRHVFTKEVLAGVIQQLVDQQPLPMLLMRTVIQALTAFPALIGFVMNMLQRLIMKQVIQMFLIQTFTVNVPKHSAR</sequence>
<reference evidence="8 9" key="2">
    <citation type="submission" date="2018-11" db="EMBL/GenBank/DDBJ databases">
        <authorList>
            <consortium name="Pathogen Informatics"/>
        </authorList>
    </citation>
    <scope>NUCLEOTIDE SEQUENCE [LARGE SCALE GENOMIC DNA]</scope>
</reference>
<reference evidence="10" key="1">
    <citation type="submission" date="2016-06" db="UniProtKB">
        <authorList>
            <consortium name="WormBaseParasite"/>
        </authorList>
    </citation>
    <scope>IDENTIFICATION</scope>
</reference>
<evidence type="ECO:0000259" key="7">
    <source>
        <dbReference type="Pfam" id="PF12295"/>
    </source>
</evidence>
<dbReference type="Pfam" id="PF12295">
    <property type="entry name" value="Symplekin_C"/>
    <property type="match status" value="1"/>
</dbReference>
<feature type="region of interest" description="Disordered" evidence="4">
    <location>
        <begin position="330"/>
        <end position="370"/>
    </location>
</feature>
<feature type="region of interest" description="Disordered" evidence="4">
    <location>
        <begin position="462"/>
        <end position="493"/>
    </location>
</feature>
<feature type="domain" description="Symplekin/Pta1 N-terminal" evidence="6">
    <location>
        <begin position="107"/>
        <end position="321"/>
    </location>
</feature>
<evidence type="ECO:0000313" key="9">
    <source>
        <dbReference type="Proteomes" id="UP000270296"/>
    </source>
</evidence>
<keyword evidence="5" id="KW-0812">Transmembrane</keyword>
<evidence type="ECO:0000256" key="2">
    <source>
        <dbReference type="ARBA" id="ARBA00022664"/>
    </source>
</evidence>
<evidence type="ECO:0000256" key="5">
    <source>
        <dbReference type="SAM" id="Phobius"/>
    </source>
</evidence>
<evidence type="ECO:0000256" key="1">
    <source>
        <dbReference type="ARBA" id="ARBA00004123"/>
    </source>
</evidence>
<organism evidence="10">
    <name type="scientific">Soboliphyme baturini</name>
    <dbReference type="NCBI Taxonomy" id="241478"/>
    <lineage>
        <taxon>Eukaryota</taxon>
        <taxon>Metazoa</taxon>
        <taxon>Ecdysozoa</taxon>
        <taxon>Nematoda</taxon>
        <taxon>Enoplea</taxon>
        <taxon>Dorylaimia</taxon>
        <taxon>Dioctophymatida</taxon>
        <taxon>Dioctophymatoidea</taxon>
        <taxon>Soboliphymatidae</taxon>
        <taxon>Soboliphyme</taxon>
    </lineage>
</organism>
<dbReference type="InterPro" id="IPR011989">
    <property type="entry name" value="ARM-like"/>
</dbReference>
<proteinExistence type="predicted"/>
<accession>A0A183IRS5</accession>
<dbReference type="OrthoDB" id="331600at2759"/>
<comment type="subcellular location">
    <subcellularLocation>
        <location evidence="1">Nucleus</location>
    </subcellularLocation>
</comment>
<dbReference type="InterPro" id="IPR022075">
    <property type="entry name" value="Symplekin_C"/>
</dbReference>